<dbReference type="Proteomes" id="UP000530514">
    <property type="component" value="Unassembled WGS sequence"/>
</dbReference>
<dbReference type="InterPro" id="IPR000182">
    <property type="entry name" value="GNAT_dom"/>
</dbReference>
<dbReference type="OrthoDB" id="5292888at2"/>
<dbReference type="Pfam" id="PF08445">
    <property type="entry name" value="FR47"/>
    <property type="match status" value="1"/>
</dbReference>
<name>A0A7W2AJB3_9BACL</name>
<evidence type="ECO:0000313" key="2">
    <source>
        <dbReference type="EMBL" id="MBA4544155.1"/>
    </source>
</evidence>
<dbReference type="Gene3D" id="3.40.630.30">
    <property type="match status" value="1"/>
</dbReference>
<proteinExistence type="predicted"/>
<dbReference type="EMBL" id="JACEIP010000030">
    <property type="protein sequence ID" value="MBA4544155.1"/>
    <property type="molecule type" value="Genomic_DNA"/>
</dbReference>
<organism evidence="2 3">
    <name type="scientific">Thermoactinomyces daqus</name>
    <dbReference type="NCBI Taxonomy" id="1329516"/>
    <lineage>
        <taxon>Bacteria</taxon>
        <taxon>Bacillati</taxon>
        <taxon>Bacillota</taxon>
        <taxon>Bacilli</taxon>
        <taxon>Bacillales</taxon>
        <taxon>Thermoactinomycetaceae</taxon>
        <taxon>Thermoactinomyces</taxon>
    </lineage>
</organism>
<dbReference type="GO" id="GO:0016747">
    <property type="term" value="F:acyltransferase activity, transferring groups other than amino-acyl groups"/>
    <property type="evidence" value="ECO:0007669"/>
    <property type="project" value="InterPro"/>
</dbReference>
<keyword evidence="2" id="KW-0808">Transferase</keyword>
<protein>
    <submittedName>
        <fullName evidence="2">GNAT family N-acetyltransferase</fullName>
    </submittedName>
</protein>
<gene>
    <name evidence="2" type="ORF">H1164_14885</name>
</gene>
<dbReference type="SUPFAM" id="SSF55729">
    <property type="entry name" value="Acyl-CoA N-acyltransferases (Nat)"/>
    <property type="match status" value="1"/>
</dbReference>
<accession>A0A7W2AJB3</accession>
<sequence length="113" mass="12919">MAGFICGGKIRSQQPVQTGEVYALYLLQEVQRQQLGTRLMRQLAESLKKQGCNSLVVYVIKDNPARRFYEKLGAIPVNSETSWIGDQEVEEIRYEWVSLDSLLKKAEQSTTHQ</sequence>
<comment type="caution">
    <text evidence="2">The sequence shown here is derived from an EMBL/GenBank/DDBJ whole genome shotgun (WGS) entry which is preliminary data.</text>
</comment>
<dbReference type="InterPro" id="IPR013653">
    <property type="entry name" value="GCN5-like_dom"/>
</dbReference>
<evidence type="ECO:0000259" key="1">
    <source>
        <dbReference type="PROSITE" id="PS51186"/>
    </source>
</evidence>
<dbReference type="InterPro" id="IPR016181">
    <property type="entry name" value="Acyl_CoA_acyltransferase"/>
</dbReference>
<evidence type="ECO:0000313" key="3">
    <source>
        <dbReference type="Proteomes" id="UP000530514"/>
    </source>
</evidence>
<reference evidence="2 3" key="1">
    <citation type="submission" date="2020-07" db="EMBL/GenBank/DDBJ databases">
        <authorList>
            <person name="Feng H."/>
        </authorList>
    </citation>
    <scope>NUCLEOTIDE SEQUENCE [LARGE SCALE GENOMIC DNA]</scope>
    <source>
        <strain evidence="3">s-11</strain>
    </source>
</reference>
<dbReference type="AlphaFoldDB" id="A0A7W2AJB3"/>
<keyword evidence="3" id="KW-1185">Reference proteome</keyword>
<feature type="domain" description="N-acetyltransferase" evidence="1">
    <location>
        <begin position="1"/>
        <end position="96"/>
    </location>
</feature>
<dbReference type="CDD" id="cd04301">
    <property type="entry name" value="NAT_SF"/>
    <property type="match status" value="1"/>
</dbReference>
<dbReference type="PROSITE" id="PS51186">
    <property type="entry name" value="GNAT"/>
    <property type="match status" value="1"/>
</dbReference>